<organism evidence="3 4">
    <name type="scientific">Lacibacter cauensis</name>
    <dbReference type="NCBI Taxonomy" id="510947"/>
    <lineage>
        <taxon>Bacteria</taxon>
        <taxon>Pseudomonadati</taxon>
        <taxon>Bacteroidota</taxon>
        <taxon>Chitinophagia</taxon>
        <taxon>Chitinophagales</taxon>
        <taxon>Chitinophagaceae</taxon>
        <taxon>Lacibacter</taxon>
    </lineage>
</organism>
<dbReference type="InterPro" id="IPR003675">
    <property type="entry name" value="Rce1/LyrA-like_dom"/>
</dbReference>
<proteinExistence type="predicted"/>
<dbReference type="Proteomes" id="UP000316167">
    <property type="component" value="Unassembled WGS sequence"/>
</dbReference>
<dbReference type="GO" id="GO:0004175">
    <property type="term" value="F:endopeptidase activity"/>
    <property type="evidence" value="ECO:0007669"/>
    <property type="project" value="UniProtKB-ARBA"/>
</dbReference>
<dbReference type="OrthoDB" id="9807747at2"/>
<keyword evidence="1" id="KW-0812">Transmembrane</keyword>
<evidence type="ECO:0000259" key="2">
    <source>
        <dbReference type="Pfam" id="PF02517"/>
    </source>
</evidence>
<feature type="transmembrane region" description="Helical" evidence="1">
    <location>
        <begin position="150"/>
        <end position="167"/>
    </location>
</feature>
<feature type="transmembrane region" description="Helical" evidence="1">
    <location>
        <begin position="173"/>
        <end position="190"/>
    </location>
</feature>
<feature type="transmembrane region" description="Helical" evidence="1">
    <location>
        <begin position="20"/>
        <end position="49"/>
    </location>
</feature>
<keyword evidence="1" id="KW-0472">Membrane</keyword>
<name>A0A562SLX8_9BACT</name>
<evidence type="ECO:0000313" key="3">
    <source>
        <dbReference type="EMBL" id="TWI81676.1"/>
    </source>
</evidence>
<feature type="transmembrane region" description="Helical" evidence="1">
    <location>
        <begin position="197"/>
        <end position="219"/>
    </location>
</feature>
<feature type="transmembrane region" description="Helical" evidence="1">
    <location>
        <begin position="112"/>
        <end position="129"/>
    </location>
</feature>
<dbReference type="EMBL" id="VLLE01000004">
    <property type="protein sequence ID" value="TWI81676.1"/>
    <property type="molecule type" value="Genomic_DNA"/>
</dbReference>
<dbReference type="RefSeq" id="WP_144886859.1">
    <property type="nucleotide sequence ID" value="NZ_VLLE01000004.1"/>
</dbReference>
<evidence type="ECO:0000313" key="4">
    <source>
        <dbReference type="Proteomes" id="UP000316167"/>
    </source>
</evidence>
<keyword evidence="4" id="KW-1185">Reference proteome</keyword>
<gene>
    <name evidence="3" type="ORF">IQ13_2695</name>
</gene>
<comment type="caution">
    <text evidence="3">The sequence shown here is derived from an EMBL/GenBank/DDBJ whole genome shotgun (WGS) entry which is preliminary data.</text>
</comment>
<keyword evidence="1" id="KW-1133">Transmembrane helix</keyword>
<sequence>MNKPVLHTTQKQNKWTAVLFLLLPFSVMYIPLFTFPYTFCTISALVFLFTWLQDRSIQALQLKRLAAKELLIVLLVYVVLEMSMDFIVQPAITQLFNEPADYSAFAMLKGNTTLYVKWLCLMWLSAAFGEELFFRSYVFAQLQRMMGNKPVLHVIISAVLFAVPHIYQGVSGAVTTFAFGMAFGFIYVRWKNSWINIIVHGLVDTVFLTLSYFGLTHFYGA</sequence>
<dbReference type="GO" id="GO:0080120">
    <property type="term" value="P:CAAX-box protein maturation"/>
    <property type="evidence" value="ECO:0007669"/>
    <property type="project" value="UniProtKB-ARBA"/>
</dbReference>
<reference evidence="3 4" key="1">
    <citation type="journal article" date="2015" name="Stand. Genomic Sci.">
        <title>Genomic Encyclopedia of Bacterial and Archaeal Type Strains, Phase III: the genomes of soil and plant-associated and newly described type strains.</title>
        <authorList>
            <person name="Whitman W.B."/>
            <person name="Woyke T."/>
            <person name="Klenk H.P."/>
            <person name="Zhou Y."/>
            <person name="Lilburn T.G."/>
            <person name="Beck B.J."/>
            <person name="De Vos P."/>
            <person name="Vandamme P."/>
            <person name="Eisen J.A."/>
            <person name="Garrity G."/>
            <person name="Hugenholtz P."/>
            <person name="Kyrpides N.C."/>
        </authorList>
    </citation>
    <scope>NUCLEOTIDE SEQUENCE [LARGE SCALE GENOMIC DNA]</scope>
    <source>
        <strain evidence="3 4">CGMCC 1.7271</strain>
    </source>
</reference>
<dbReference type="AlphaFoldDB" id="A0A562SLX8"/>
<accession>A0A562SLX8</accession>
<dbReference type="Pfam" id="PF02517">
    <property type="entry name" value="Rce1-like"/>
    <property type="match status" value="1"/>
</dbReference>
<evidence type="ECO:0000256" key="1">
    <source>
        <dbReference type="SAM" id="Phobius"/>
    </source>
</evidence>
<feature type="domain" description="CAAX prenyl protease 2/Lysostaphin resistance protein A-like" evidence="2">
    <location>
        <begin position="116"/>
        <end position="205"/>
    </location>
</feature>
<protein>
    <recommendedName>
        <fullName evidence="2">CAAX prenyl protease 2/Lysostaphin resistance protein A-like domain-containing protein</fullName>
    </recommendedName>
</protein>
<feature type="transmembrane region" description="Helical" evidence="1">
    <location>
        <begin position="70"/>
        <end position="92"/>
    </location>
</feature>